<dbReference type="AlphaFoldDB" id="A0A5M5ZM64"/>
<proteinExistence type="predicted"/>
<dbReference type="RefSeq" id="WP_149941513.1">
    <property type="nucleotide sequence ID" value="NZ_VVZB01000146.1"/>
</dbReference>
<dbReference type="InterPro" id="IPR011101">
    <property type="entry name" value="DUF5131"/>
</dbReference>
<evidence type="ECO:0000313" key="2">
    <source>
        <dbReference type="Proteomes" id="UP000347681"/>
    </source>
</evidence>
<protein>
    <submittedName>
        <fullName evidence="1">DUF5131 family protein</fullName>
    </submittedName>
</protein>
<dbReference type="EMBL" id="VVZB01000146">
    <property type="protein sequence ID" value="KAA5377804.1"/>
    <property type="molecule type" value="Genomic_DNA"/>
</dbReference>
<feature type="non-terminal residue" evidence="1">
    <location>
        <position position="78"/>
    </location>
</feature>
<gene>
    <name evidence="1" type="ORF">F2Y61_24720</name>
</gene>
<comment type="caution">
    <text evidence="1">The sequence shown here is derived from an EMBL/GenBank/DDBJ whole genome shotgun (WGS) entry which is preliminary data.</text>
</comment>
<accession>A0A5M5ZM64</accession>
<organism evidence="1 2">
    <name type="scientific">Phocaeicola dorei</name>
    <dbReference type="NCBI Taxonomy" id="357276"/>
    <lineage>
        <taxon>Bacteria</taxon>
        <taxon>Pseudomonadati</taxon>
        <taxon>Bacteroidota</taxon>
        <taxon>Bacteroidia</taxon>
        <taxon>Bacteroidales</taxon>
        <taxon>Bacteroidaceae</taxon>
        <taxon>Phocaeicola</taxon>
    </lineage>
</organism>
<dbReference type="Proteomes" id="UP000347681">
    <property type="component" value="Unassembled WGS sequence"/>
</dbReference>
<dbReference type="Pfam" id="PF07505">
    <property type="entry name" value="DUF5131"/>
    <property type="match status" value="1"/>
</dbReference>
<reference evidence="1 2" key="1">
    <citation type="journal article" date="2019" name="Nat. Med.">
        <title>A library of human gut bacterial isolates paired with longitudinal multiomics data enables mechanistic microbiome research.</title>
        <authorList>
            <person name="Poyet M."/>
            <person name="Groussin M."/>
            <person name="Gibbons S.M."/>
            <person name="Avila-Pacheco J."/>
            <person name="Jiang X."/>
            <person name="Kearney S.M."/>
            <person name="Perrotta A.R."/>
            <person name="Berdy B."/>
            <person name="Zhao S."/>
            <person name="Lieberman T.D."/>
            <person name="Swanson P.K."/>
            <person name="Smith M."/>
            <person name="Roesemann S."/>
            <person name="Alexander J.E."/>
            <person name="Rich S.A."/>
            <person name="Livny J."/>
            <person name="Vlamakis H."/>
            <person name="Clish C."/>
            <person name="Bullock K."/>
            <person name="Deik A."/>
            <person name="Scott J."/>
            <person name="Pierce K.A."/>
            <person name="Xavier R.J."/>
            <person name="Alm E.J."/>
        </authorList>
    </citation>
    <scope>NUCLEOTIDE SEQUENCE [LARGE SCALE GENOMIC DNA]</scope>
    <source>
        <strain evidence="1 2">BIOML-A5</strain>
    </source>
</reference>
<name>A0A5M5ZM64_9BACT</name>
<evidence type="ECO:0000313" key="1">
    <source>
        <dbReference type="EMBL" id="KAA5377804.1"/>
    </source>
</evidence>
<sequence>MNGIVAKSMMWNLWHGCHKLSAGCKHCYVYRGDARREVDSSVVVRTKNFDLPLRKKRNGEFKIPPGTFVYTCFTSDFF</sequence>